<dbReference type="InterPro" id="IPR044005">
    <property type="entry name" value="DZR_2"/>
</dbReference>
<comment type="similarity">
    <text evidence="1">Belongs to the ComF/GntX family.</text>
</comment>
<dbReference type="Proteomes" id="UP000885744">
    <property type="component" value="Unassembled WGS sequence"/>
</dbReference>
<feature type="domain" description="Double zinc ribbon" evidence="3">
    <location>
        <begin position="6"/>
        <end position="53"/>
    </location>
</feature>
<feature type="domain" description="Phosphoribosyltransferase" evidence="2">
    <location>
        <begin position="135"/>
        <end position="215"/>
    </location>
</feature>
<evidence type="ECO:0000259" key="2">
    <source>
        <dbReference type="Pfam" id="PF00156"/>
    </source>
</evidence>
<accession>A0A7C1NYI3</accession>
<dbReference type="PANTHER" id="PTHR47505:SF1">
    <property type="entry name" value="DNA UTILIZATION PROTEIN YHGH"/>
    <property type="match status" value="1"/>
</dbReference>
<dbReference type="PANTHER" id="PTHR47505">
    <property type="entry name" value="DNA UTILIZATION PROTEIN YHGH"/>
    <property type="match status" value="1"/>
</dbReference>
<gene>
    <name evidence="4" type="ORF">ENI09_01290</name>
</gene>
<dbReference type="InterPro" id="IPR029057">
    <property type="entry name" value="PRTase-like"/>
</dbReference>
<dbReference type="InterPro" id="IPR051910">
    <property type="entry name" value="ComF/GntX_DNA_util-trans"/>
</dbReference>
<protein>
    <submittedName>
        <fullName evidence="4">ComF family protein</fullName>
    </submittedName>
</protein>
<dbReference type="AlphaFoldDB" id="A0A7C1NYI3"/>
<dbReference type="Pfam" id="PF18912">
    <property type="entry name" value="DZR_2"/>
    <property type="match status" value="1"/>
</dbReference>
<comment type="caution">
    <text evidence="4">The sequence shown here is derived from an EMBL/GenBank/DDBJ whole genome shotgun (WGS) entry which is preliminary data.</text>
</comment>
<evidence type="ECO:0000256" key="1">
    <source>
        <dbReference type="ARBA" id="ARBA00008007"/>
    </source>
</evidence>
<dbReference type="CDD" id="cd06223">
    <property type="entry name" value="PRTases_typeI"/>
    <property type="match status" value="1"/>
</dbReference>
<dbReference type="SUPFAM" id="SSF53271">
    <property type="entry name" value="PRTase-like"/>
    <property type="match status" value="1"/>
</dbReference>
<dbReference type="InterPro" id="IPR000836">
    <property type="entry name" value="PRTase_dom"/>
</dbReference>
<dbReference type="Gene3D" id="3.40.50.2020">
    <property type="match status" value="1"/>
</dbReference>
<name>A0A7C1NYI3_UNCKA</name>
<organism evidence="4">
    <name type="scientific">candidate division WWE3 bacterium</name>
    <dbReference type="NCBI Taxonomy" id="2053526"/>
    <lineage>
        <taxon>Bacteria</taxon>
        <taxon>Katanobacteria</taxon>
    </lineage>
</organism>
<sequence>MFIDRILEIIYPTRCVSCGKDGSLLCESCAGEIEPSGGYFCVVCGKATLGGFTHKTCTTRYTPERTLSGFAYKGPARELVKVLKYRRVRKAADVLAALLVKDLQDRGVSFGPKSLVVPIPLSFWRKNTRGFNQASLLAKAVADTLKLEFREGALKRVKDTPSQVSLNRKERARNIQGSFSAGEDLDGKDILLVDDVLTTGATVREAAKALKKTGAGLVWVLSFARD</sequence>
<proteinExistence type="inferred from homology"/>
<dbReference type="Pfam" id="PF00156">
    <property type="entry name" value="Pribosyltran"/>
    <property type="match status" value="1"/>
</dbReference>
<dbReference type="EMBL" id="DRHH01000051">
    <property type="protein sequence ID" value="HEB14024.1"/>
    <property type="molecule type" value="Genomic_DNA"/>
</dbReference>
<evidence type="ECO:0000313" key="4">
    <source>
        <dbReference type="EMBL" id="HEB14024.1"/>
    </source>
</evidence>
<reference evidence="4" key="1">
    <citation type="journal article" date="2020" name="mSystems">
        <title>Genome- and Community-Level Interaction Insights into Carbon Utilization and Element Cycling Functions of Hydrothermarchaeota in Hydrothermal Sediment.</title>
        <authorList>
            <person name="Zhou Z."/>
            <person name="Liu Y."/>
            <person name="Xu W."/>
            <person name="Pan J."/>
            <person name="Luo Z.H."/>
            <person name="Li M."/>
        </authorList>
    </citation>
    <scope>NUCLEOTIDE SEQUENCE [LARGE SCALE GENOMIC DNA]</scope>
    <source>
        <strain evidence="4">HyVt-365</strain>
    </source>
</reference>
<evidence type="ECO:0000259" key="3">
    <source>
        <dbReference type="Pfam" id="PF18912"/>
    </source>
</evidence>